<organism evidence="1 2">
    <name type="scientific">Nocardiopsis metallicus</name>
    <dbReference type="NCBI Taxonomy" id="179819"/>
    <lineage>
        <taxon>Bacteria</taxon>
        <taxon>Bacillati</taxon>
        <taxon>Actinomycetota</taxon>
        <taxon>Actinomycetes</taxon>
        <taxon>Streptosporangiales</taxon>
        <taxon>Nocardiopsidaceae</taxon>
        <taxon>Nocardiopsis</taxon>
    </lineage>
</organism>
<name>A0A840VXQ5_9ACTN</name>
<dbReference type="EMBL" id="JACHDO010000001">
    <property type="protein sequence ID" value="MBB5489159.1"/>
    <property type="molecule type" value="Genomic_DNA"/>
</dbReference>
<gene>
    <name evidence="1" type="ORF">HNR07_000296</name>
</gene>
<dbReference type="RefSeq" id="WP_184360917.1">
    <property type="nucleotide sequence ID" value="NZ_BAAAKM010000039.1"/>
</dbReference>
<comment type="caution">
    <text evidence="1">The sequence shown here is derived from an EMBL/GenBank/DDBJ whole genome shotgun (WGS) entry which is preliminary data.</text>
</comment>
<protein>
    <submittedName>
        <fullName evidence="1">Uncharacterized protein</fullName>
    </submittedName>
</protein>
<dbReference type="AlphaFoldDB" id="A0A840VXQ5"/>
<evidence type="ECO:0000313" key="1">
    <source>
        <dbReference type="EMBL" id="MBB5489159.1"/>
    </source>
</evidence>
<evidence type="ECO:0000313" key="2">
    <source>
        <dbReference type="Proteomes" id="UP000579647"/>
    </source>
</evidence>
<reference evidence="1 2" key="1">
    <citation type="submission" date="2020-08" db="EMBL/GenBank/DDBJ databases">
        <title>Sequencing the genomes of 1000 actinobacteria strains.</title>
        <authorList>
            <person name="Klenk H.-P."/>
        </authorList>
    </citation>
    <scope>NUCLEOTIDE SEQUENCE [LARGE SCALE GENOMIC DNA]</scope>
    <source>
        <strain evidence="1 2">DSM 44598</strain>
    </source>
</reference>
<dbReference type="Proteomes" id="UP000579647">
    <property type="component" value="Unassembled WGS sequence"/>
</dbReference>
<accession>A0A840VXQ5</accession>
<sequence length="140" mass="15058">MEQWATREEIGAARERLESGHTDYRRPAAYAVGVCRDGETVFGLTNVGTSPLPAIVLAIECGHTCGTATYELTPARLASAMDALAPAEACAELQHPNLVEWKRIAAELRERGGRPVAVFVGNLSDSPVDEHDRAFRAAIA</sequence>
<proteinExistence type="predicted"/>
<keyword evidence="2" id="KW-1185">Reference proteome</keyword>